<dbReference type="RefSeq" id="WP_038603183.1">
    <property type="nucleotide sequence ID" value="NZ_CP009054.1"/>
</dbReference>
<evidence type="ECO:0000313" key="2">
    <source>
        <dbReference type="EMBL" id="AII12107.1"/>
    </source>
</evidence>
<evidence type="ECO:0000313" key="3">
    <source>
        <dbReference type="Proteomes" id="UP000028594"/>
    </source>
</evidence>
<accession>A0ABC8A4B6</accession>
<dbReference type="Proteomes" id="UP000028594">
    <property type="component" value="Chromosome"/>
</dbReference>
<proteinExistence type="predicted"/>
<gene>
    <name evidence="2" type="ORF">NCDO2118_0611</name>
</gene>
<evidence type="ECO:0000259" key="1">
    <source>
        <dbReference type="PROSITE" id="PS50943"/>
    </source>
</evidence>
<organism evidence="2 3">
    <name type="scientific">Lactococcus lactis subsp. lactis NCDO 2118</name>
    <dbReference type="NCBI Taxonomy" id="1117941"/>
    <lineage>
        <taxon>Bacteria</taxon>
        <taxon>Bacillati</taxon>
        <taxon>Bacillota</taxon>
        <taxon>Bacilli</taxon>
        <taxon>Lactobacillales</taxon>
        <taxon>Streptococcaceae</taxon>
        <taxon>Lactococcus</taxon>
    </lineage>
</organism>
<dbReference type="SUPFAM" id="SSF47413">
    <property type="entry name" value="lambda repressor-like DNA-binding domains"/>
    <property type="match status" value="1"/>
</dbReference>
<dbReference type="InterPro" id="IPR001387">
    <property type="entry name" value="Cro/C1-type_HTH"/>
</dbReference>
<feature type="domain" description="HTH cro/C1-type" evidence="1">
    <location>
        <begin position="37"/>
        <end position="94"/>
    </location>
</feature>
<dbReference type="AlphaFoldDB" id="A0ABC8A4B6"/>
<dbReference type="Gene3D" id="1.10.260.40">
    <property type="entry name" value="lambda repressor-like DNA-binding domains"/>
    <property type="match status" value="1"/>
</dbReference>
<protein>
    <recommendedName>
        <fullName evidence="1">HTH cro/C1-type domain-containing protein</fullName>
    </recommendedName>
</protein>
<reference evidence="2 3" key="1">
    <citation type="submission" date="2014-07" db="EMBL/GenBank/DDBJ databases">
        <title>Genome sequence of Lactococcus lactis subsp. lactis NCDO 2118, a GABA-producing strain.</title>
        <authorList>
            <person name="Oliveira L.C."/>
            <person name="Saraiva T.D.L."/>
            <person name="Soares S.C."/>
            <person name="Ramos R.T.J."/>
            <person name="Sa P.H.C.G."/>
            <person name="Carneiro A.R."/>
            <person name="Miranda F."/>
            <person name="Freire M."/>
            <person name="Renan W."/>
            <person name="Oliveira A.F.Jr."/>
            <person name="Santos A.R."/>
            <person name="Pinto A.C."/>
            <person name="Souza B.M."/>
            <person name="Castro C.P."/>
            <person name="Diniz C.A.A."/>
            <person name="Rocha C.S."/>
            <person name="Mariano D.C.B."/>
            <person name="Aguiar E.L."/>
            <person name="Folador E.L."/>
            <person name="Barbosa E.G.V."/>
            <person name="Aburjaile F.F."/>
            <person name="Goncalves L.A."/>
            <person name="Guimaraes L.C."/>
            <person name="Azevedo M.S.P."/>
            <person name="Agresti P.C.M."/>
            <person name="Faria R.F."/>
            <person name="Tiwari S."/>
            <person name="Almeida S.S."/>
            <person name="Hassan S.S."/>
            <person name="Pereira V.B."/>
            <person name="Abreu V.A.C."/>
            <person name="Pereira U.P."/>
            <person name="Dorella F.A."/>
            <person name="Carvalho A.F."/>
            <person name="Pereira F.L."/>
            <person name="Leal C.A.G."/>
            <person name="Figueiredo H.C.P."/>
            <person name="Silva A."/>
            <person name="Miyoshi A."/>
            <person name="Azevedo V."/>
        </authorList>
    </citation>
    <scope>NUCLEOTIDE SEQUENCE [LARGE SCALE GENOMIC DNA]</scope>
    <source>
        <strain evidence="2 3">NCDO 2118</strain>
    </source>
</reference>
<name>A0ABC8A4B6_LACLL</name>
<dbReference type="KEGG" id="llx:NCDO2118_0611"/>
<sequence>MEETDFYYETTYVAQPDGLINLFDIEHEFKKRIAKRIKAIRKSKNINQSLASNSEKYGSLSDGRLSRIETGKKYATTGDIQVLSDTLNSSPNELIYGNDEETKKFIEWVVEKLAFQLFDIDRKVYDTSPDIVVGIDDCYFVSFEFLGYLSSYAFDQQFVESLIFPRALFGGRIIDDEGNILGSSLTSLKFLRSKFSDEEFEFLRLNQEAALFRFWEEDGEKVFSSFFKVMEENPFELENWHDKIYDWLKEFYFIVKLPFEITMEIPE</sequence>
<dbReference type="EMBL" id="CP009054">
    <property type="protein sequence ID" value="AII12107.1"/>
    <property type="molecule type" value="Genomic_DNA"/>
</dbReference>
<dbReference type="PROSITE" id="PS50943">
    <property type="entry name" value="HTH_CROC1"/>
    <property type="match status" value="1"/>
</dbReference>
<dbReference type="InterPro" id="IPR010982">
    <property type="entry name" value="Lambda_DNA-bd_dom_sf"/>
</dbReference>
<dbReference type="CDD" id="cd00093">
    <property type="entry name" value="HTH_XRE"/>
    <property type="match status" value="1"/>
</dbReference>